<dbReference type="AlphaFoldDB" id="A0AA88M925"/>
<comment type="caution">
    <text evidence="2">The sequence shown here is derived from an EMBL/GenBank/DDBJ whole genome shotgun (WGS) entry which is preliminary data.</text>
</comment>
<accession>A0AA88M925</accession>
<feature type="region of interest" description="Disordered" evidence="1">
    <location>
        <begin position="82"/>
        <end position="106"/>
    </location>
</feature>
<evidence type="ECO:0000313" key="3">
    <source>
        <dbReference type="Proteomes" id="UP001187415"/>
    </source>
</evidence>
<dbReference type="Proteomes" id="UP001187415">
    <property type="component" value="Unassembled WGS sequence"/>
</dbReference>
<sequence>MGEEVKENPKMAFLMCLGNPPQRHVVLTWKIVAQEGSAGTRKGTGGAVGAASLTSVCLGLSLMARPAVGVLSVGARGFRRRGGHENFHPPVLGGGSPPCLPSSERG</sequence>
<reference evidence="2" key="1">
    <citation type="submission" date="2023-07" db="EMBL/GenBank/DDBJ databases">
        <title>Chromosome-level Genome Assembly of Striped Snakehead (Channa striata).</title>
        <authorList>
            <person name="Liu H."/>
        </authorList>
    </citation>
    <scope>NUCLEOTIDE SEQUENCE</scope>
    <source>
        <strain evidence="2">Gz</strain>
        <tissue evidence="2">Muscle</tissue>
    </source>
</reference>
<protein>
    <submittedName>
        <fullName evidence="2">Uncharacterized protein</fullName>
    </submittedName>
</protein>
<dbReference type="EMBL" id="JAUPFM010000013">
    <property type="protein sequence ID" value="KAK2833295.1"/>
    <property type="molecule type" value="Genomic_DNA"/>
</dbReference>
<evidence type="ECO:0000256" key="1">
    <source>
        <dbReference type="SAM" id="MobiDB-lite"/>
    </source>
</evidence>
<name>A0AA88M925_CHASR</name>
<organism evidence="2 3">
    <name type="scientific">Channa striata</name>
    <name type="common">Snakehead murrel</name>
    <name type="synonym">Ophicephalus striatus</name>
    <dbReference type="NCBI Taxonomy" id="64152"/>
    <lineage>
        <taxon>Eukaryota</taxon>
        <taxon>Metazoa</taxon>
        <taxon>Chordata</taxon>
        <taxon>Craniata</taxon>
        <taxon>Vertebrata</taxon>
        <taxon>Euteleostomi</taxon>
        <taxon>Actinopterygii</taxon>
        <taxon>Neopterygii</taxon>
        <taxon>Teleostei</taxon>
        <taxon>Neoteleostei</taxon>
        <taxon>Acanthomorphata</taxon>
        <taxon>Anabantaria</taxon>
        <taxon>Anabantiformes</taxon>
        <taxon>Channoidei</taxon>
        <taxon>Channidae</taxon>
        <taxon>Channa</taxon>
    </lineage>
</organism>
<gene>
    <name evidence="2" type="ORF">Q5P01_017184</name>
</gene>
<keyword evidence="3" id="KW-1185">Reference proteome</keyword>
<evidence type="ECO:0000313" key="2">
    <source>
        <dbReference type="EMBL" id="KAK2833295.1"/>
    </source>
</evidence>
<proteinExistence type="predicted"/>